<evidence type="ECO:0000256" key="15">
    <source>
        <dbReference type="ARBA" id="ARBA00023172"/>
    </source>
</evidence>
<dbReference type="Proteomes" id="UP000242877">
    <property type="component" value="Unassembled WGS sequence"/>
</dbReference>
<keyword evidence="8" id="KW-0547">Nucleotide-binding</keyword>
<keyword evidence="10" id="KW-0378">Hydrolase</keyword>
<name>A0A167V1W1_9EURO</name>
<dbReference type="CDD" id="cd01458">
    <property type="entry name" value="vWA_ku"/>
    <property type="match status" value="1"/>
</dbReference>
<evidence type="ECO:0000313" key="25">
    <source>
        <dbReference type="Proteomes" id="UP000242877"/>
    </source>
</evidence>
<evidence type="ECO:0000256" key="11">
    <source>
        <dbReference type="ARBA" id="ARBA00022806"/>
    </source>
</evidence>
<dbReference type="GO" id="GO:0035861">
    <property type="term" value="C:site of double-strand break"/>
    <property type="evidence" value="ECO:0007669"/>
    <property type="project" value="EnsemblFungi"/>
</dbReference>
<dbReference type="InterPro" id="IPR005160">
    <property type="entry name" value="Ku_C"/>
</dbReference>
<dbReference type="InterPro" id="IPR006164">
    <property type="entry name" value="DNA_bd_Ku70/Ku80"/>
</dbReference>
<gene>
    <name evidence="24" type="ORF">AAP_06111</name>
</gene>
<keyword evidence="11" id="KW-0347">Helicase</keyword>
<proteinExistence type="inferred from homology"/>
<comment type="similarity">
    <text evidence="3">Belongs to the ku70 family.</text>
</comment>
<evidence type="ECO:0000256" key="8">
    <source>
        <dbReference type="ARBA" id="ARBA00022741"/>
    </source>
</evidence>
<dbReference type="InterPro" id="IPR016194">
    <property type="entry name" value="SPOC-like_C_dom_sf"/>
</dbReference>
<dbReference type="GO" id="GO:0005721">
    <property type="term" value="C:pericentric heterochromatin"/>
    <property type="evidence" value="ECO:0007669"/>
    <property type="project" value="EnsemblFungi"/>
</dbReference>
<keyword evidence="17" id="KW-0539">Nucleus</keyword>
<dbReference type="Gene3D" id="3.40.50.410">
    <property type="entry name" value="von Willebrand factor, type A domain"/>
    <property type="match status" value="1"/>
</dbReference>
<dbReference type="Gene3D" id="2.40.290.10">
    <property type="match status" value="1"/>
</dbReference>
<feature type="region of interest" description="Disordered" evidence="22">
    <location>
        <begin position="234"/>
        <end position="253"/>
    </location>
</feature>
<evidence type="ECO:0000259" key="23">
    <source>
        <dbReference type="SMART" id="SM00559"/>
    </source>
</evidence>
<feature type="active site" description="Schiff-base intermediate with DNA; for 5'-deoxyribose-5-phosphate lyase activity" evidence="21">
    <location>
        <position position="26"/>
    </location>
</feature>
<comment type="caution">
    <text evidence="24">The sequence shown here is derived from an EMBL/GenBank/DDBJ whole genome shotgun (WGS) entry which is preliminary data.</text>
</comment>
<dbReference type="Pfam" id="PF03730">
    <property type="entry name" value="Ku_C"/>
    <property type="match status" value="1"/>
</dbReference>
<feature type="compositionally biased region" description="Acidic residues" evidence="22">
    <location>
        <begin position="12"/>
        <end position="22"/>
    </location>
</feature>
<comment type="function">
    <text evidence="18">Single-stranded DNA-dependent ATP-dependent helicase. Involved in non-homologous end joining (NHEJ) DNA double strand break repair. DNA-binding is sequence-independent but has a high affinity to nicks in double-stranded DNA and to the ends of duplex DNA. Binds to naturally occurring chromosomal ends, and therefore provides chromosomal end protection. Required also for telomere recombination to repair telomeric ends in the absence of telomerase. KU70, of the KU70/KU80 heterodimer, binds to the stem loop of TLC1, the RNA component of telomerase. Involved in telomere maintenance. Interacts with telomeric repeats and subtelomeric sequences thereby controlling telomere length and protecting against subtelomeric rearrangement. Maintains telomeric chromatin, which is involved in silencing the expression of genes located at the telomere. Required for mating-type switching.</text>
</comment>
<dbReference type="SUPFAM" id="SSF68906">
    <property type="entry name" value="SAP domain"/>
    <property type="match status" value="1"/>
</dbReference>
<evidence type="ECO:0000256" key="3">
    <source>
        <dbReference type="ARBA" id="ARBA00005240"/>
    </source>
</evidence>
<dbReference type="GO" id="GO:0099115">
    <property type="term" value="C:chromosome, subtelomeric region"/>
    <property type="evidence" value="ECO:0007669"/>
    <property type="project" value="EnsemblFungi"/>
</dbReference>
<comment type="subunit">
    <text evidence="4">Heterodimer of Ku70 and Ku80.</text>
</comment>
<dbReference type="InterPro" id="IPR027388">
    <property type="entry name" value="Ku70_bridge/pillars_dom_sf"/>
</dbReference>
<dbReference type="SMART" id="SM00559">
    <property type="entry name" value="Ku78"/>
    <property type="match status" value="1"/>
</dbReference>
<dbReference type="GO" id="GO:0005524">
    <property type="term" value="F:ATP binding"/>
    <property type="evidence" value="ECO:0007669"/>
    <property type="project" value="UniProtKB-KW"/>
</dbReference>
<sequence>MADDSQYKQDDTLDGDEEEVDETAYKSVRDAILFAIDISSSMLTPPPPSEVKNADTDSPAIAALKCAYQLMQQRIISNPRDTMGILLYGTAESKFFSEEAGGVPYPHCYLLQDLDVPGADDVKRLREIFEDEEEADALLKPHDEPVSMSNVLFCANQIFTTRTPNFSSRRLFIVTDNDNPHRDNKTLMQAAAVRARDLYDLGIVVELFPIQRPGGDAFDRSKFYDDIVYQSSPHDPGASGNLEPQVPASTSSSSDGISLLSSLLSSVTSKSVPKRALFSNLPLELGPGLTISVNGYPIFKRQSPRRSCYIWQGGEKPQIVKGKTTLKADDTQKEVSKGEIRRAYTFGGEQITFSDEEQKQLRFFGKPVIRILGFKPLEDLPFWASIKPATFIYPSEAGFVGSTRVFSALWQTLLKKERWALVWFISRMNAKPQMAALMAAHAKLDKHGTPTIPEGLWIVPLPYVDDIRANPPAPHIPAPRSLVEKMSVIVEQLLLPGGEYNPFQYPNPALQYHYKIIQAIALDEDLPAQPVDKTVPKYKQIDKRAGPYVHEWTEELRKIHADMGLDNQDERRVATLTKRAASSSGDIDIKDEQPSRAKKVKREGQTSSTPPIKTEGDNITDIEIVTEAWETGKLSKCKVATLRAFLSSHGEHTQDKKAQLLERVERILGGK</sequence>
<evidence type="ECO:0000313" key="24">
    <source>
        <dbReference type="EMBL" id="KZZ86921.1"/>
    </source>
</evidence>
<keyword evidence="9" id="KW-0227">DNA damage</keyword>
<reference evidence="24 25" key="1">
    <citation type="journal article" date="2016" name="Genome Biol. Evol.">
        <title>Divergent and convergent evolution of fungal pathogenicity.</title>
        <authorList>
            <person name="Shang Y."/>
            <person name="Xiao G."/>
            <person name="Zheng P."/>
            <person name="Cen K."/>
            <person name="Zhan S."/>
            <person name="Wang C."/>
        </authorList>
    </citation>
    <scope>NUCLEOTIDE SEQUENCE [LARGE SCALE GENOMIC DNA]</scope>
    <source>
        <strain evidence="24 25">ARSEF 7405</strain>
    </source>
</reference>
<keyword evidence="16" id="KW-0234">DNA repair</keyword>
<dbReference type="VEuPathDB" id="FungiDB:AAP_06111"/>
<evidence type="ECO:0000256" key="13">
    <source>
        <dbReference type="ARBA" id="ARBA00022895"/>
    </source>
</evidence>
<evidence type="ECO:0000256" key="18">
    <source>
        <dbReference type="ARBA" id="ARBA00024890"/>
    </source>
</evidence>
<dbReference type="FunFam" id="3.40.50.410:FF:000071">
    <property type="entry name" value="ATP-dependent DNA helicase II subunit 1"/>
    <property type="match status" value="1"/>
</dbReference>
<evidence type="ECO:0000256" key="2">
    <source>
        <dbReference type="ARBA" id="ARBA00004574"/>
    </source>
</evidence>
<keyword evidence="15" id="KW-0233">DNA recombination</keyword>
<dbReference type="FunFam" id="2.40.290.10:FF:000001">
    <property type="entry name" value="X-ray repair cross complementing 6"/>
    <property type="match status" value="1"/>
</dbReference>
<dbReference type="InterPro" id="IPR006165">
    <property type="entry name" value="Ku70"/>
</dbReference>
<keyword evidence="14" id="KW-0238">DNA-binding</keyword>
<dbReference type="GO" id="GO:0003690">
    <property type="term" value="F:double-stranded DNA binding"/>
    <property type="evidence" value="ECO:0007669"/>
    <property type="project" value="TreeGrafter"/>
</dbReference>
<dbReference type="GO" id="GO:0043564">
    <property type="term" value="C:Ku70:Ku80 complex"/>
    <property type="evidence" value="ECO:0007669"/>
    <property type="project" value="InterPro"/>
</dbReference>
<feature type="region of interest" description="Disordered" evidence="22">
    <location>
        <begin position="1"/>
        <end position="22"/>
    </location>
</feature>
<evidence type="ECO:0000256" key="19">
    <source>
        <dbReference type="ARBA" id="ARBA00031811"/>
    </source>
</evidence>
<evidence type="ECO:0000256" key="16">
    <source>
        <dbReference type="ARBA" id="ARBA00023204"/>
    </source>
</evidence>
<evidence type="ECO:0000256" key="1">
    <source>
        <dbReference type="ARBA" id="ARBA00004123"/>
    </source>
</evidence>
<feature type="compositionally biased region" description="Basic and acidic residues" evidence="22">
    <location>
        <begin position="1"/>
        <end position="11"/>
    </location>
</feature>
<dbReference type="InterPro" id="IPR005161">
    <property type="entry name" value="Ku_N"/>
</dbReference>
<dbReference type="GO" id="GO:0140445">
    <property type="term" value="C:chromosome, telomeric repeat region"/>
    <property type="evidence" value="ECO:0007669"/>
    <property type="project" value="EnsemblFungi"/>
</dbReference>
<dbReference type="Pfam" id="PF02735">
    <property type="entry name" value="Ku"/>
    <property type="match status" value="1"/>
</dbReference>
<dbReference type="Gene3D" id="1.10.1600.10">
    <property type="match status" value="1"/>
</dbReference>
<dbReference type="AlphaFoldDB" id="A0A167V1W1"/>
<dbReference type="GO" id="GO:0006310">
    <property type="term" value="P:DNA recombination"/>
    <property type="evidence" value="ECO:0007669"/>
    <property type="project" value="UniProtKB-KW"/>
</dbReference>
<evidence type="ECO:0000256" key="12">
    <source>
        <dbReference type="ARBA" id="ARBA00022840"/>
    </source>
</evidence>
<dbReference type="SUPFAM" id="SSF100939">
    <property type="entry name" value="SPOC domain-like"/>
    <property type="match status" value="1"/>
</dbReference>
<keyword evidence="12" id="KW-0067">ATP-binding</keyword>
<dbReference type="CDD" id="cd00788">
    <property type="entry name" value="KU70"/>
    <property type="match status" value="1"/>
</dbReference>
<feature type="domain" description="Ku" evidence="23">
    <location>
        <begin position="332"/>
        <end position="478"/>
    </location>
</feature>
<dbReference type="SUPFAM" id="SSF53300">
    <property type="entry name" value="vWA-like"/>
    <property type="match status" value="1"/>
</dbReference>
<protein>
    <recommendedName>
        <fullName evidence="6">ATP-dependent DNA helicase II subunit 1</fullName>
        <ecNumber evidence="5">3.6.4.12</ecNumber>
    </recommendedName>
    <alternativeName>
        <fullName evidence="19">ATP-dependent DNA helicase II subunit Ku70</fullName>
    </alternativeName>
</protein>
<organism evidence="24 25">
    <name type="scientific">Ascosphaera apis ARSEF 7405</name>
    <dbReference type="NCBI Taxonomy" id="392613"/>
    <lineage>
        <taxon>Eukaryota</taxon>
        <taxon>Fungi</taxon>
        <taxon>Dikarya</taxon>
        <taxon>Ascomycota</taxon>
        <taxon>Pezizomycotina</taxon>
        <taxon>Eurotiomycetes</taxon>
        <taxon>Eurotiomycetidae</taxon>
        <taxon>Onygenales</taxon>
        <taxon>Ascosphaeraceae</taxon>
        <taxon>Ascosphaera</taxon>
    </lineage>
</organism>
<dbReference type="InterPro" id="IPR036465">
    <property type="entry name" value="vWFA_dom_sf"/>
</dbReference>
<dbReference type="GO" id="GO:0042162">
    <property type="term" value="F:telomeric DNA binding"/>
    <property type="evidence" value="ECO:0007669"/>
    <property type="project" value="EnsemblFungi"/>
</dbReference>
<dbReference type="GO" id="GO:0003684">
    <property type="term" value="F:damaged DNA binding"/>
    <property type="evidence" value="ECO:0007669"/>
    <property type="project" value="InterPro"/>
</dbReference>
<dbReference type="GO" id="GO:0120290">
    <property type="term" value="P:stalled replication fork localization to nuclear periphery"/>
    <property type="evidence" value="ECO:0007669"/>
    <property type="project" value="EnsemblFungi"/>
</dbReference>
<dbReference type="GO" id="GO:0000723">
    <property type="term" value="P:telomere maintenance"/>
    <property type="evidence" value="ECO:0007669"/>
    <property type="project" value="EnsemblFungi"/>
</dbReference>
<dbReference type="GO" id="GO:0016787">
    <property type="term" value="F:hydrolase activity"/>
    <property type="evidence" value="ECO:0007669"/>
    <property type="project" value="UniProtKB-KW"/>
</dbReference>
<evidence type="ECO:0000256" key="20">
    <source>
        <dbReference type="ARBA" id="ARBA00047995"/>
    </source>
</evidence>
<evidence type="ECO:0000256" key="5">
    <source>
        <dbReference type="ARBA" id="ARBA00012551"/>
    </source>
</evidence>
<dbReference type="Gene3D" id="4.10.970.10">
    <property type="entry name" value="Ku70, bridge and pillars"/>
    <property type="match status" value="1"/>
</dbReference>
<evidence type="ECO:0000256" key="7">
    <source>
        <dbReference type="ARBA" id="ARBA00022454"/>
    </source>
</evidence>
<dbReference type="InterPro" id="IPR036361">
    <property type="entry name" value="SAP_dom_sf"/>
</dbReference>
<evidence type="ECO:0000256" key="21">
    <source>
        <dbReference type="PIRSR" id="PIRSR003033-1"/>
    </source>
</evidence>
<accession>A0A167V1W1</accession>
<dbReference type="Pfam" id="PF03731">
    <property type="entry name" value="Ku_N"/>
    <property type="match status" value="1"/>
</dbReference>
<dbReference type="InterPro" id="IPR047087">
    <property type="entry name" value="KU70_core_dom"/>
</dbReference>
<dbReference type="EC" id="3.6.4.12" evidence="5"/>
<comment type="catalytic activity">
    <reaction evidence="20">
        <text>ATP + H2O = ADP + phosphate + H(+)</text>
        <dbReference type="Rhea" id="RHEA:13065"/>
        <dbReference type="ChEBI" id="CHEBI:15377"/>
        <dbReference type="ChEBI" id="CHEBI:15378"/>
        <dbReference type="ChEBI" id="CHEBI:30616"/>
        <dbReference type="ChEBI" id="CHEBI:43474"/>
        <dbReference type="ChEBI" id="CHEBI:456216"/>
        <dbReference type="EC" id="3.6.4.12"/>
    </reaction>
</comment>
<dbReference type="OrthoDB" id="3249161at2759"/>
<evidence type="ECO:0000256" key="6">
    <source>
        <dbReference type="ARBA" id="ARBA00021796"/>
    </source>
</evidence>
<dbReference type="PANTHER" id="PTHR12604">
    <property type="entry name" value="KU AUTOANTIGEN DNA HELICASE"/>
    <property type="match status" value="1"/>
</dbReference>
<keyword evidence="13" id="KW-0779">Telomere</keyword>
<dbReference type="EMBL" id="AZGZ01000043">
    <property type="protein sequence ID" value="KZZ86921.1"/>
    <property type="molecule type" value="Genomic_DNA"/>
</dbReference>
<dbReference type="PANTHER" id="PTHR12604:SF2">
    <property type="entry name" value="X-RAY REPAIR CROSS-COMPLEMENTING PROTEIN 6"/>
    <property type="match status" value="1"/>
</dbReference>
<dbReference type="GO" id="GO:0003678">
    <property type="term" value="F:DNA helicase activity"/>
    <property type="evidence" value="ECO:0007669"/>
    <property type="project" value="UniProtKB-EC"/>
</dbReference>
<evidence type="ECO:0000256" key="14">
    <source>
        <dbReference type="ARBA" id="ARBA00023125"/>
    </source>
</evidence>
<evidence type="ECO:0000256" key="22">
    <source>
        <dbReference type="SAM" id="MobiDB-lite"/>
    </source>
</evidence>
<evidence type="ECO:0000256" key="4">
    <source>
        <dbReference type="ARBA" id="ARBA00011584"/>
    </source>
</evidence>
<dbReference type="NCBIfam" id="TIGR00578">
    <property type="entry name" value="ku70"/>
    <property type="match status" value="1"/>
</dbReference>
<evidence type="ECO:0000256" key="17">
    <source>
        <dbReference type="ARBA" id="ARBA00023242"/>
    </source>
</evidence>
<keyword evidence="7" id="KW-0158">Chromosome</keyword>
<dbReference type="PIRSF" id="PIRSF003033">
    <property type="entry name" value="Ku70"/>
    <property type="match status" value="1"/>
</dbReference>
<comment type="subcellular location">
    <subcellularLocation>
        <location evidence="2">Chromosome</location>
        <location evidence="2">Telomere</location>
    </subcellularLocation>
    <subcellularLocation>
        <location evidence="1">Nucleus</location>
    </subcellularLocation>
</comment>
<evidence type="ECO:0000256" key="9">
    <source>
        <dbReference type="ARBA" id="ARBA00022763"/>
    </source>
</evidence>
<feature type="region of interest" description="Disordered" evidence="22">
    <location>
        <begin position="578"/>
        <end position="618"/>
    </location>
</feature>
<dbReference type="GO" id="GO:0006303">
    <property type="term" value="P:double-strand break repair via nonhomologous end joining"/>
    <property type="evidence" value="ECO:0007669"/>
    <property type="project" value="EnsemblFungi"/>
</dbReference>
<evidence type="ECO:0000256" key="10">
    <source>
        <dbReference type="ARBA" id="ARBA00022801"/>
    </source>
</evidence>
<keyword evidence="25" id="KW-1185">Reference proteome</keyword>